<evidence type="ECO:0000313" key="2">
    <source>
        <dbReference type="EMBL" id="SIS94281.1"/>
    </source>
</evidence>
<evidence type="ECO:0000313" key="3">
    <source>
        <dbReference type="Proteomes" id="UP000186684"/>
    </source>
</evidence>
<gene>
    <name evidence="2" type="ORF">SAMN05421759_10745</name>
</gene>
<dbReference type="EMBL" id="FTOQ01000007">
    <property type="protein sequence ID" value="SIS94281.1"/>
    <property type="molecule type" value="Genomic_DNA"/>
</dbReference>
<proteinExistence type="predicted"/>
<feature type="transmembrane region" description="Helical" evidence="1">
    <location>
        <begin position="83"/>
        <end position="104"/>
    </location>
</feature>
<sequence>MSRFNTLPYAGRLLMVVALLHLAAAWFAGLPELALAGLALAAGLILQAGLRWTGWIVMLALILAMGARAAAIGLPPVPDALDIAILALDAIAALSLFTALWAPARAREPA</sequence>
<reference evidence="3" key="1">
    <citation type="submission" date="2017-01" db="EMBL/GenBank/DDBJ databases">
        <authorList>
            <person name="Varghese N."/>
            <person name="Submissions S."/>
        </authorList>
    </citation>
    <scope>NUCLEOTIDE SEQUENCE [LARGE SCALE GENOMIC DNA]</scope>
    <source>
        <strain evidence="3">DSM 29430</strain>
    </source>
</reference>
<evidence type="ECO:0000256" key="1">
    <source>
        <dbReference type="SAM" id="Phobius"/>
    </source>
</evidence>
<dbReference type="Proteomes" id="UP000186684">
    <property type="component" value="Unassembled WGS sequence"/>
</dbReference>
<keyword evidence="1" id="KW-0472">Membrane</keyword>
<keyword evidence="3" id="KW-1185">Reference proteome</keyword>
<dbReference type="STRING" id="633194.SAMN05421759_10745"/>
<dbReference type="RefSeq" id="WP_076448392.1">
    <property type="nucleotide sequence ID" value="NZ_FTOQ01000007.1"/>
</dbReference>
<accession>A0A1N7N7W9</accession>
<keyword evidence="1" id="KW-0812">Transmembrane</keyword>
<protein>
    <submittedName>
        <fullName evidence="2">Uncharacterized protein</fullName>
    </submittedName>
</protein>
<keyword evidence="1" id="KW-1133">Transmembrane helix</keyword>
<name>A0A1N7N7W9_9RHOB</name>
<feature type="transmembrane region" description="Helical" evidence="1">
    <location>
        <begin position="51"/>
        <end position="71"/>
    </location>
</feature>
<organism evidence="2 3">
    <name type="scientific">Roseivivax lentus</name>
    <dbReference type="NCBI Taxonomy" id="633194"/>
    <lineage>
        <taxon>Bacteria</taxon>
        <taxon>Pseudomonadati</taxon>
        <taxon>Pseudomonadota</taxon>
        <taxon>Alphaproteobacteria</taxon>
        <taxon>Rhodobacterales</taxon>
        <taxon>Roseobacteraceae</taxon>
        <taxon>Roseivivax</taxon>
    </lineage>
</organism>
<dbReference type="AlphaFoldDB" id="A0A1N7N7W9"/>